<dbReference type="AlphaFoldDB" id="T1JS23"/>
<dbReference type="Proteomes" id="UP000015104">
    <property type="component" value="Unassembled WGS sequence"/>
</dbReference>
<dbReference type="HOGENOM" id="CLU_3385324_0_0_1"/>
<reference evidence="1" key="2">
    <citation type="submission" date="2015-06" db="UniProtKB">
        <authorList>
            <consortium name="EnsemblMetazoa"/>
        </authorList>
    </citation>
    <scope>IDENTIFICATION</scope>
</reference>
<protein>
    <submittedName>
        <fullName evidence="1">Uncharacterized protein</fullName>
    </submittedName>
</protein>
<reference evidence="2" key="1">
    <citation type="submission" date="2011-08" db="EMBL/GenBank/DDBJ databases">
        <authorList>
            <person name="Rombauts S."/>
        </authorList>
    </citation>
    <scope>NUCLEOTIDE SEQUENCE</scope>
    <source>
        <strain evidence="2">London</strain>
    </source>
</reference>
<evidence type="ECO:0000313" key="2">
    <source>
        <dbReference type="Proteomes" id="UP000015104"/>
    </source>
</evidence>
<dbReference type="EMBL" id="CAEY01000458">
    <property type="status" value="NOT_ANNOTATED_CDS"/>
    <property type="molecule type" value="Genomic_DNA"/>
</dbReference>
<dbReference type="EnsemblMetazoa" id="tetur01g08980.1">
    <property type="protein sequence ID" value="tetur01g08980.1"/>
    <property type="gene ID" value="tetur01g08980"/>
</dbReference>
<evidence type="ECO:0000313" key="1">
    <source>
        <dbReference type="EnsemblMetazoa" id="tetur01g08980.1"/>
    </source>
</evidence>
<organism evidence="1 2">
    <name type="scientific">Tetranychus urticae</name>
    <name type="common">Two-spotted spider mite</name>
    <dbReference type="NCBI Taxonomy" id="32264"/>
    <lineage>
        <taxon>Eukaryota</taxon>
        <taxon>Metazoa</taxon>
        <taxon>Ecdysozoa</taxon>
        <taxon>Arthropoda</taxon>
        <taxon>Chelicerata</taxon>
        <taxon>Arachnida</taxon>
        <taxon>Acari</taxon>
        <taxon>Acariformes</taxon>
        <taxon>Trombidiformes</taxon>
        <taxon>Prostigmata</taxon>
        <taxon>Eleutherengona</taxon>
        <taxon>Raphignathae</taxon>
        <taxon>Tetranychoidea</taxon>
        <taxon>Tetranychidae</taxon>
        <taxon>Tetranychus</taxon>
    </lineage>
</organism>
<accession>T1JS23</accession>
<name>T1JS23_TETUR</name>
<keyword evidence="2" id="KW-1185">Reference proteome</keyword>
<proteinExistence type="predicted"/>
<sequence length="33" mass="3839">MCSTSASPLFKRNLFLHLNYLKSIINEKLKISQ</sequence>